<gene>
    <name evidence="2" type="ORF">LTR84_011342</name>
</gene>
<dbReference type="Proteomes" id="UP001358417">
    <property type="component" value="Unassembled WGS sequence"/>
</dbReference>
<comment type="caution">
    <text evidence="2">The sequence shown here is derived from an EMBL/GenBank/DDBJ whole genome shotgun (WGS) entry which is preliminary data.</text>
</comment>
<dbReference type="GeneID" id="89979496"/>
<proteinExistence type="predicted"/>
<keyword evidence="3" id="KW-1185">Reference proteome</keyword>
<dbReference type="EMBL" id="JAVRRD010000054">
    <property type="protein sequence ID" value="KAK5043628.1"/>
    <property type="molecule type" value="Genomic_DNA"/>
</dbReference>
<evidence type="ECO:0000256" key="1">
    <source>
        <dbReference type="SAM" id="MobiDB-lite"/>
    </source>
</evidence>
<accession>A0AAV9MUQ2</accession>
<dbReference type="AlphaFoldDB" id="A0AAV9MUQ2"/>
<feature type="compositionally biased region" description="Acidic residues" evidence="1">
    <location>
        <begin position="15"/>
        <end position="31"/>
    </location>
</feature>
<name>A0AAV9MUQ2_9EURO</name>
<dbReference type="RefSeq" id="XP_064700011.1">
    <property type="nucleotide sequence ID" value="XM_064854875.1"/>
</dbReference>
<protein>
    <submittedName>
        <fullName evidence="2">Uncharacterized protein</fullName>
    </submittedName>
</protein>
<evidence type="ECO:0000313" key="3">
    <source>
        <dbReference type="Proteomes" id="UP001358417"/>
    </source>
</evidence>
<organism evidence="2 3">
    <name type="scientific">Exophiala bonariae</name>
    <dbReference type="NCBI Taxonomy" id="1690606"/>
    <lineage>
        <taxon>Eukaryota</taxon>
        <taxon>Fungi</taxon>
        <taxon>Dikarya</taxon>
        <taxon>Ascomycota</taxon>
        <taxon>Pezizomycotina</taxon>
        <taxon>Eurotiomycetes</taxon>
        <taxon>Chaetothyriomycetidae</taxon>
        <taxon>Chaetothyriales</taxon>
        <taxon>Herpotrichiellaceae</taxon>
        <taxon>Exophiala</taxon>
    </lineage>
</organism>
<feature type="region of interest" description="Disordered" evidence="1">
    <location>
        <begin position="1"/>
        <end position="53"/>
    </location>
</feature>
<sequence>MVNLFDTSEDWSFFSDDEAIEDGDDIEDESEAVSLPDSSESEEEVEEEPQREWYELPHIREVDRSWDEEIALGSDASWSCNDHFYSDYSDD</sequence>
<reference evidence="2 3" key="1">
    <citation type="submission" date="2023-08" db="EMBL/GenBank/DDBJ databases">
        <title>Black Yeasts Isolated from many extreme environments.</title>
        <authorList>
            <person name="Coleine C."/>
            <person name="Stajich J.E."/>
            <person name="Selbmann L."/>
        </authorList>
    </citation>
    <scope>NUCLEOTIDE SEQUENCE [LARGE SCALE GENOMIC DNA]</scope>
    <source>
        <strain evidence="2 3">CCFEE 5792</strain>
    </source>
</reference>
<evidence type="ECO:0000313" key="2">
    <source>
        <dbReference type="EMBL" id="KAK5043628.1"/>
    </source>
</evidence>